<name>A0ABS7UBC1_9ACTN</name>
<reference evidence="1 2" key="1">
    <citation type="submission" date="2021-09" db="EMBL/GenBank/DDBJ databases">
        <title>Whole genome sequence of Nocardioides sp. GBK3QG-3.</title>
        <authorList>
            <person name="Tuo L."/>
        </authorList>
    </citation>
    <scope>NUCLEOTIDE SEQUENCE [LARGE SCALE GENOMIC DNA]</scope>
    <source>
        <strain evidence="1 2">GBK3QG-3</strain>
    </source>
</reference>
<dbReference type="Proteomes" id="UP000780875">
    <property type="component" value="Unassembled WGS sequence"/>
</dbReference>
<gene>
    <name evidence="1" type="ORF">K8U61_08955</name>
</gene>
<dbReference type="RefSeq" id="WP_224122661.1">
    <property type="nucleotide sequence ID" value="NZ_JAIQZJ010000004.1"/>
</dbReference>
<sequence length="384" mass="42825">MTGSLEMTKVLQDAIAEAEKLIEAAPFITTEQDLLEGYDYLSGRIRMAMQMAFDYDLDRPVFINPTHQFSRQGLDNPDAIYFNAYLKEGVEYVVRGRRGTAADLSFQVMGGTYSADSAAASMMAFDDRELEKDADGNFEFRYVAEPGAKTLIVREVFNDWDTEERGTLWIERPDTVGQPAAPLSERTLAKKYEVAARSLVGSIHTWFAFPHFFQYKEPANVPTAPQSTPGGLESQRSSIGHYDLAEDQALVITVPECTDCSYQAIQIGSDWYASTDYETHQTSLTKAQAQVDPDGKMRFVISETPPGGTPIANWLETTGHRTGALMLRWQRLERDLGPEDGPVAEVVPLADVPSRVPHFTPLTTEEYAARIAARQRSVARRMIS</sequence>
<evidence type="ECO:0000313" key="2">
    <source>
        <dbReference type="Proteomes" id="UP000780875"/>
    </source>
</evidence>
<proteinExistence type="predicted"/>
<organism evidence="1 2">
    <name type="scientific">Nocardioides mangrovi</name>
    <dbReference type="NCBI Taxonomy" id="2874580"/>
    <lineage>
        <taxon>Bacteria</taxon>
        <taxon>Bacillati</taxon>
        <taxon>Actinomycetota</taxon>
        <taxon>Actinomycetes</taxon>
        <taxon>Propionibacteriales</taxon>
        <taxon>Nocardioidaceae</taxon>
        <taxon>Nocardioides</taxon>
    </lineage>
</organism>
<dbReference type="EMBL" id="JAIQZJ010000004">
    <property type="protein sequence ID" value="MBZ5738288.1"/>
    <property type="molecule type" value="Genomic_DNA"/>
</dbReference>
<protein>
    <submittedName>
        <fullName evidence="1">DUF1214 domain-containing protein</fullName>
    </submittedName>
</protein>
<comment type="caution">
    <text evidence="1">The sequence shown here is derived from an EMBL/GenBank/DDBJ whole genome shotgun (WGS) entry which is preliminary data.</text>
</comment>
<evidence type="ECO:0000313" key="1">
    <source>
        <dbReference type="EMBL" id="MBZ5738288.1"/>
    </source>
</evidence>
<keyword evidence="2" id="KW-1185">Reference proteome</keyword>
<accession>A0ABS7UBC1</accession>